<dbReference type="RefSeq" id="XP_030994029.1">
    <property type="nucleotide sequence ID" value="XM_031141655.1"/>
</dbReference>
<dbReference type="GO" id="GO:0043484">
    <property type="term" value="P:regulation of RNA splicing"/>
    <property type="evidence" value="ECO:0007669"/>
    <property type="project" value="TreeGrafter"/>
</dbReference>
<feature type="binding site" evidence="6">
    <location>
        <position position="102"/>
    </location>
    <ligand>
        <name>ATP</name>
        <dbReference type="ChEBI" id="CHEBI:30616"/>
    </ligand>
</feature>
<sequence length="456" mass="51753">MRRSIFCIVSRRLHVTKSCSFPTDTGLNHRSRFSTALTHRPLYKHIDDVESLDYYRPGGYHPIQIGDVFCARYRIVHKLGYGSYSTIWLARDENKARYVAIKVGIAECDLKDGEVLGQISASAVKDVVFGSNLIPLVLDRFSIDGPNGTHPCLVTAPAGCSLVDSLQAADSSPFQLNVARSMAAQLAMAISHVHEKRYVHGDLHMGNILLRLPNYDSLSPEQLYDKFDAPEPEAVIRADNQPISSPNIPTYVYAPTWLGRPSDEIALDEAKIMLTDFGTAFQPALEERFDSYTPLQMRPPEIRFEPTKSLSYASDVWSLGCAIWAVLGVKSLLDSWLIGLDDATIDQIDFLGPLPDEWWEAWERRERAFISNGVPKEGREVRTLDQRFQDAIQAPRQRRGMQGMDEEERDALLQMIRDMLVFRPGDRPSARQVLQTEWMRKWAIPEAEKTWGRRFP</sequence>
<dbReference type="Pfam" id="PF00069">
    <property type="entry name" value="Pkinase"/>
    <property type="match status" value="2"/>
</dbReference>
<dbReference type="InterPro" id="IPR051175">
    <property type="entry name" value="CLK_kinases"/>
</dbReference>
<evidence type="ECO:0000313" key="8">
    <source>
        <dbReference type="EMBL" id="TPX12318.1"/>
    </source>
</evidence>
<evidence type="ECO:0000259" key="7">
    <source>
        <dbReference type="PROSITE" id="PS50011"/>
    </source>
</evidence>
<dbReference type="GO" id="GO:0005524">
    <property type="term" value="F:ATP binding"/>
    <property type="evidence" value="ECO:0007669"/>
    <property type="project" value="UniProtKB-UniRule"/>
</dbReference>
<evidence type="ECO:0000256" key="6">
    <source>
        <dbReference type="PROSITE-ProRule" id="PRU10141"/>
    </source>
</evidence>
<keyword evidence="1" id="KW-0723">Serine/threonine-protein kinase</keyword>
<dbReference type="GO" id="GO:0004674">
    <property type="term" value="F:protein serine/threonine kinase activity"/>
    <property type="evidence" value="ECO:0007669"/>
    <property type="project" value="UniProtKB-KW"/>
</dbReference>
<evidence type="ECO:0000256" key="2">
    <source>
        <dbReference type="ARBA" id="ARBA00022679"/>
    </source>
</evidence>
<dbReference type="OrthoDB" id="5979581at2759"/>
<evidence type="ECO:0000256" key="4">
    <source>
        <dbReference type="ARBA" id="ARBA00022777"/>
    </source>
</evidence>
<reference evidence="8 9" key="1">
    <citation type="submission" date="2019-06" db="EMBL/GenBank/DDBJ databases">
        <title>Draft genome sequence of the filamentous fungus Phialemoniopsis curvata isolated from diesel fuel.</title>
        <authorList>
            <person name="Varaljay V.A."/>
            <person name="Lyon W.J."/>
            <person name="Crouch A.L."/>
            <person name="Drake C.E."/>
            <person name="Hollomon J.M."/>
            <person name="Nadeau L.J."/>
            <person name="Nunn H.S."/>
            <person name="Stevenson B.S."/>
            <person name="Bojanowski C.L."/>
            <person name="Crookes-Goodson W.J."/>
        </authorList>
    </citation>
    <scope>NUCLEOTIDE SEQUENCE [LARGE SCALE GENOMIC DNA]</scope>
    <source>
        <strain evidence="8 9">D216</strain>
    </source>
</reference>
<dbReference type="EMBL" id="SKBQ01000041">
    <property type="protein sequence ID" value="TPX12318.1"/>
    <property type="molecule type" value="Genomic_DNA"/>
</dbReference>
<dbReference type="SMART" id="SM00220">
    <property type="entry name" value="S_TKc"/>
    <property type="match status" value="1"/>
</dbReference>
<dbReference type="Gene3D" id="1.10.510.10">
    <property type="entry name" value="Transferase(Phosphotransferase) domain 1"/>
    <property type="match status" value="1"/>
</dbReference>
<organism evidence="8 9">
    <name type="scientific">Thyridium curvatum</name>
    <dbReference type="NCBI Taxonomy" id="1093900"/>
    <lineage>
        <taxon>Eukaryota</taxon>
        <taxon>Fungi</taxon>
        <taxon>Dikarya</taxon>
        <taxon>Ascomycota</taxon>
        <taxon>Pezizomycotina</taxon>
        <taxon>Sordariomycetes</taxon>
        <taxon>Sordariomycetidae</taxon>
        <taxon>Thyridiales</taxon>
        <taxon>Thyridiaceae</taxon>
        <taxon>Thyridium</taxon>
    </lineage>
</organism>
<proteinExistence type="predicted"/>
<name>A0A507B659_9PEZI</name>
<dbReference type="InterPro" id="IPR000719">
    <property type="entry name" value="Prot_kinase_dom"/>
</dbReference>
<dbReference type="InterPro" id="IPR011009">
    <property type="entry name" value="Kinase-like_dom_sf"/>
</dbReference>
<comment type="caution">
    <text evidence="8">The sequence shown here is derived from an EMBL/GenBank/DDBJ whole genome shotgun (WGS) entry which is preliminary data.</text>
</comment>
<gene>
    <name evidence="8" type="ORF">E0L32_006965</name>
</gene>
<dbReference type="InterPro" id="IPR017441">
    <property type="entry name" value="Protein_kinase_ATP_BS"/>
</dbReference>
<keyword evidence="2" id="KW-0808">Transferase</keyword>
<dbReference type="PANTHER" id="PTHR45646">
    <property type="entry name" value="SERINE/THREONINE-PROTEIN KINASE DOA-RELATED"/>
    <property type="match status" value="1"/>
</dbReference>
<dbReference type="SUPFAM" id="SSF56112">
    <property type="entry name" value="Protein kinase-like (PK-like)"/>
    <property type="match status" value="1"/>
</dbReference>
<accession>A0A507B659</accession>
<dbReference type="STRING" id="1093900.A0A507B659"/>
<dbReference type="Gene3D" id="3.30.200.20">
    <property type="entry name" value="Phosphorylase Kinase, domain 1"/>
    <property type="match status" value="1"/>
</dbReference>
<dbReference type="Proteomes" id="UP000319257">
    <property type="component" value="Unassembled WGS sequence"/>
</dbReference>
<keyword evidence="4" id="KW-0418">Kinase</keyword>
<dbReference type="AlphaFoldDB" id="A0A507B659"/>
<keyword evidence="5 6" id="KW-0067">ATP-binding</keyword>
<dbReference type="GeneID" id="41974412"/>
<evidence type="ECO:0000256" key="5">
    <source>
        <dbReference type="ARBA" id="ARBA00022840"/>
    </source>
</evidence>
<dbReference type="PROSITE" id="PS50011">
    <property type="entry name" value="PROTEIN_KINASE_DOM"/>
    <property type="match status" value="1"/>
</dbReference>
<evidence type="ECO:0000256" key="3">
    <source>
        <dbReference type="ARBA" id="ARBA00022741"/>
    </source>
</evidence>
<feature type="domain" description="Protein kinase" evidence="7">
    <location>
        <begin position="73"/>
        <end position="439"/>
    </location>
</feature>
<keyword evidence="3 6" id="KW-0547">Nucleotide-binding</keyword>
<dbReference type="GO" id="GO:0005634">
    <property type="term" value="C:nucleus"/>
    <property type="evidence" value="ECO:0007669"/>
    <property type="project" value="TreeGrafter"/>
</dbReference>
<dbReference type="PROSITE" id="PS00107">
    <property type="entry name" value="PROTEIN_KINASE_ATP"/>
    <property type="match status" value="1"/>
</dbReference>
<dbReference type="PANTHER" id="PTHR45646:SF11">
    <property type="entry name" value="SERINE_THREONINE-PROTEIN KINASE DOA"/>
    <property type="match status" value="1"/>
</dbReference>
<evidence type="ECO:0000313" key="9">
    <source>
        <dbReference type="Proteomes" id="UP000319257"/>
    </source>
</evidence>
<evidence type="ECO:0000256" key="1">
    <source>
        <dbReference type="ARBA" id="ARBA00022527"/>
    </source>
</evidence>
<dbReference type="InParanoid" id="A0A507B659"/>
<protein>
    <recommendedName>
        <fullName evidence="7">Protein kinase domain-containing protein</fullName>
    </recommendedName>
</protein>
<keyword evidence="9" id="KW-1185">Reference proteome</keyword>